<keyword evidence="6 13" id="KW-0418">Kinase</keyword>
<feature type="transmembrane region" description="Helical" evidence="9">
    <location>
        <begin position="163"/>
        <end position="182"/>
    </location>
</feature>
<dbReference type="Pfam" id="PF07694">
    <property type="entry name" value="5TM-5TMR_LYT"/>
    <property type="match status" value="1"/>
</dbReference>
<dbReference type="GO" id="GO:0000155">
    <property type="term" value="F:phosphorelay sensor kinase activity"/>
    <property type="evidence" value="ECO:0007669"/>
    <property type="project" value="InterPro"/>
</dbReference>
<proteinExistence type="predicted"/>
<dbReference type="PROSITE" id="PS50112">
    <property type="entry name" value="PAS"/>
    <property type="match status" value="2"/>
</dbReference>
<keyword evidence="5 9" id="KW-0812">Transmembrane</keyword>
<evidence type="ECO:0000259" key="11">
    <source>
        <dbReference type="PROSITE" id="PS50113"/>
    </source>
</evidence>
<dbReference type="EMBL" id="FNHO01000003">
    <property type="protein sequence ID" value="SDM27661.1"/>
    <property type="molecule type" value="Genomic_DNA"/>
</dbReference>
<evidence type="ECO:0000313" key="14">
    <source>
        <dbReference type="EMBL" id="SDM27661.1"/>
    </source>
</evidence>
<dbReference type="InterPro" id="IPR011620">
    <property type="entry name" value="Sig_transdc_His_kinase_LytS_TM"/>
</dbReference>
<keyword evidence="8 9" id="KW-0472">Membrane</keyword>
<accession>A0A8D3Y1L3</accession>
<name>A0A8D3Y1L3_9GAMM</name>
<dbReference type="GO" id="GO:0005886">
    <property type="term" value="C:plasma membrane"/>
    <property type="evidence" value="ECO:0007669"/>
    <property type="project" value="UniProtKB-SubCell"/>
</dbReference>
<reference evidence="14 16" key="2">
    <citation type="submission" date="2016-10" db="EMBL/GenBank/DDBJ databases">
        <authorList>
            <person name="Varghese N."/>
            <person name="Submissions S."/>
        </authorList>
    </citation>
    <scope>NUCLEOTIDE SEQUENCE [LARGE SCALE GENOMIC DNA]</scope>
    <source>
        <strain evidence="14 16">DSM 6083</strain>
    </source>
</reference>
<dbReference type="Pfam" id="PF13426">
    <property type="entry name" value="PAS_9"/>
    <property type="match status" value="1"/>
</dbReference>
<evidence type="ECO:0000313" key="15">
    <source>
        <dbReference type="Proteomes" id="UP000031271"/>
    </source>
</evidence>
<evidence type="ECO:0000256" key="6">
    <source>
        <dbReference type="ARBA" id="ARBA00022777"/>
    </source>
</evidence>
<feature type="transmembrane region" description="Helical" evidence="9">
    <location>
        <begin position="36"/>
        <end position="56"/>
    </location>
</feature>
<keyword evidence="4" id="KW-1003">Cell membrane</keyword>
<dbReference type="InterPro" id="IPR000014">
    <property type="entry name" value="PAS"/>
</dbReference>
<organism evidence="13 15">
    <name type="scientific">Stutzerimonas balearica DSM 6083</name>
    <dbReference type="NCBI Taxonomy" id="1123016"/>
    <lineage>
        <taxon>Bacteria</taxon>
        <taxon>Pseudomonadati</taxon>
        <taxon>Pseudomonadota</taxon>
        <taxon>Gammaproteobacteria</taxon>
        <taxon>Pseudomonadales</taxon>
        <taxon>Pseudomonadaceae</taxon>
        <taxon>Stutzerimonas</taxon>
    </lineage>
</organism>
<comment type="subcellular location">
    <subcellularLocation>
        <location evidence="2">Cell inner membrane</location>
    </subcellularLocation>
    <subcellularLocation>
        <location evidence="3">Cell membrane</location>
        <topology evidence="3">Multi-pass membrane protein</topology>
    </subcellularLocation>
</comment>
<evidence type="ECO:0000259" key="12">
    <source>
        <dbReference type="PROSITE" id="PS50887"/>
    </source>
</evidence>
<dbReference type="SUPFAM" id="SSF55073">
    <property type="entry name" value="Nucleotide cyclase"/>
    <property type="match status" value="1"/>
</dbReference>
<evidence type="ECO:0000313" key="13">
    <source>
        <dbReference type="EMBL" id="AJE15342.1"/>
    </source>
</evidence>
<dbReference type="InterPro" id="IPR000700">
    <property type="entry name" value="PAS-assoc_C"/>
</dbReference>
<evidence type="ECO:0000256" key="3">
    <source>
        <dbReference type="ARBA" id="ARBA00004651"/>
    </source>
</evidence>
<dbReference type="GeneID" id="77260227"/>
<feature type="transmembrane region" description="Helical" evidence="9">
    <location>
        <begin position="68"/>
        <end position="88"/>
    </location>
</feature>
<dbReference type="Proteomes" id="UP000182276">
    <property type="component" value="Unassembled WGS sequence"/>
</dbReference>
<dbReference type="InterPro" id="IPR029787">
    <property type="entry name" value="Nucleotide_cyclase"/>
</dbReference>
<evidence type="ECO:0000256" key="2">
    <source>
        <dbReference type="ARBA" id="ARBA00004533"/>
    </source>
</evidence>
<evidence type="ECO:0000256" key="1">
    <source>
        <dbReference type="ARBA" id="ARBA00001946"/>
    </source>
</evidence>
<evidence type="ECO:0000256" key="9">
    <source>
        <dbReference type="SAM" id="Phobius"/>
    </source>
</evidence>
<dbReference type="Proteomes" id="UP000031271">
    <property type="component" value="Chromosome"/>
</dbReference>
<evidence type="ECO:0000259" key="10">
    <source>
        <dbReference type="PROSITE" id="PS50112"/>
    </source>
</evidence>
<dbReference type="InterPro" id="IPR000160">
    <property type="entry name" value="GGDEF_dom"/>
</dbReference>
<reference evidence="13 15" key="3">
    <citation type="journal article" name="Genome Announc.">
        <title>Complete Genome Sequence of Pseudomonas balearica DSM 6083T.</title>
        <authorList>
            <person name="Bennasar-Figueras A."/>
            <person name="Salva-Serra F."/>
            <person name="Jaen-Luchoro D."/>
            <person name="Segui C."/>
            <person name="Aliaga F."/>
            <person name="Busquets A."/>
            <person name="Gomila M."/>
            <person name="Moore E.R."/>
            <person name="Lalucat J."/>
        </authorList>
    </citation>
    <scope>NUCLEOTIDE SEQUENCE [LARGE SCALE GENOMIC DNA]</scope>
    <source>
        <strain evidence="15">DSM 6083</strain>
        <strain evidence="13">DSM6083</strain>
    </source>
</reference>
<keyword evidence="7 9" id="KW-1133">Transmembrane helix</keyword>
<reference evidence="15" key="1">
    <citation type="submission" date="2014-03" db="EMBL/GenBank/DDBJ databases">
        <title>Complete genome of Pseudomonas balearica DSM 6083T, a sewage water isolate from an enrichment with 2-methylnaphthalene.</title>
        <authorList>
            <person name="Salva-Serra F."/>
            <person name="Jaen-Luchoro D."/>
            <person name="Busquets A."/>
            <person name="Pena A."/>
            <person name="Gomila M."/>
            <person name="Bosch R."/>
            <person name="Nogales B."/>
            <person name="Garcia-Valdes E."/>
            <person name="Lalucat J."/>
            <person name="Bennasar A."/>
        </authorList>
    </citation>
    <scope>NUCLEOTIDE SEQUENCE [LARGE SCALE GENOMIC DNA]</scope>
    <source>
        <strain evidence="15">DSM 6083</strain>
    </source>
</reference>
<dbReference type="SMART" id="SM00267">
    <property type="entry name" value="GGDEF"/>
    <property type="match status" value="1"/>
</dbReference>
<feature type="domain" description="PAS" evidence="10">
    <location>
        <begin position="198"/>
        <end position="268"/>
    </location>
</feature>
<dbReference type="RefSeq" id="WP_052264539.1">
    <property type="nucleotide sequence ID" value="NZ_CP007511.1"/>
</dbReference>
<protein>
    <submittedName>
        <fullName evidence="13">Histidine kinase</fullName>
    </submittedName>
    <submittedName>
        <fullName evidence="14">PAS domain S-box-containing protein/diguanylate cyclase (GGDEF) domain-containing protein</fullName>
    </submittedName>
</protein>
<dbReference type="InterPro" id="IPR035965">
    <property type="entry name" value="PAS-like_dom_sf"/>
</dbReference>
<evidence type="ECO:0000256" key="8">
    <source>
        <dbReference type="ARBA" id="ARBA00023136"/>
    </source>
</evidence>
<dbReference type="PANTHER" id="PTHR46663">
    <property type="entry name" value="DIGUANYLATE CYCLASE DGCT-RELATED"/>
    <property type="match status" value="1"/>
</dbReference>
<dbReference type="Gene3D" id="3.30.70.270">
    <property type="match status" value="1"/>
</dbReference>
<evidence type="ECO:0000313" key="16">
    <source>
        <dbReference type="Proteomes" id="UP000182276"/>
    </source>
</evidence>
<keyword evidence="16" id="KW-1185">Reference proteome</keyword>
<dbReference type="AlphaFoldDB" id="A0A8D3Y1L3"/>
<feature type="domain" description="GGDEF" evidence="12">
    <location>
        <begin position="475"/>
        <end position="613"/>
    </location>
</feature>
<dbReference type="PROSITE" id="PS50113">
    <property type="entry name" value="PAC"/>
    <property type="match status" value="1"/>
</dbReference>
<dbReference type="CDD" id="cd00130">
    <property type="entry name" value="PAS"/>
    <property type="match status" value="2"/>
</dbReference>
<dbReference type="InterPro" id="IPR043128">
    <property type="entry name" value="Rev_trsase/Diguanyl_cyclase"/>
</dbReference>
<gene>
    <name evidence="13" type="ORF">CL52_09905</name>
    <name evidence="14" type="ORF">SAMN05660875_103410</name>
</gene>
<dbReference type="InterPro" id="IPR052163">
    <property type="entry name" value="DGC-Regulatory_Protein"/>
</dbReference>
<evidence type="ECO:0000256" key="4">
    <source>
        <dbReference type="ARBA" id="ARBA00022475"/>
    </source>
</evidence>
<dbReference type="CDD" id="cd01949">
    <property type="entry name" value="GGDEF"/>
    <property type="match status" value="1"/>
</dbReference>
<dbReference type="Pfam" id="PF00990">
    <property type="entry name" value="GGDEF"/>
    <property type="match status" value="1"/>
</dbReference>
<dbReference type="GO" id="GO:0071555">
    <property type="term" value="P:cell wall organization"/>
    <property type="evidence" value="ECO:0007669"/>
    <property type="project" value="InterPro"/>
</dbReference>
<dbReference type="Pfam" id="PF08448">
    <property type="entry name" value="PAS_4"/>
    <property type="match status" value="1"/>
</dbReference>
<dbReference type="SMART" id="SM00091">
    <property type="entry name" value="PAS"/>
    <property type="match status" value="2"/>
</dbReference>
<dbReference type="EMBL" id="CP007511">
    <property type="protein sequence ID" value="AJE15342.1"/>
    <property type="molecule type" value="Genomic_DNA"/>
</dbReference>
<feature type="transmembrane region" description="Helical" evidence="9">
    <location>
        <begin position="94"/>
        <end position="118"/>
    </location>
</feature>
<keyword evidence="6 13" id="KW-0808">Transferase</keyword>
<dbReference type="KEGG" id="pbm:CL52_09905"/>
<dbReference type="FunFam" id="3.30.70.270:FF:000001">
    <property type="entry name" value="Diguanylate cyclase domain protein"/>
    <property type="match status" value="1"/>
</dbReference>
<evidence type="ECO:0000256" key="7">
    <source>
        <dbReference type="ARBA" id="ARBA00022989"/>
    </source>
</evidence>
<comment type="cofactor">
    <cofactor evidence="1">
        <name>Mg(2+)</name>
        <dbReference type="ChEBI" id="CHEBI:18420"/>
    </cofactor>
</comment>
<dbReference type="NCBIfam" id="TIGR00254">
    <property type="entry name" value="GGDEF"/>
    <property type="match status" value="1"/>
</dbReference>
<feature type="domain" description="PAC" evidence="11">
    <location>
        <begin position="391"/>
        <end position="443"/>
    </location>
</feature>
<feature type="transmembrane region" description="Helical" evidence="9">
    <location>
        <begin position="130"/>
        <end position="151"/>
    </location>
</feature>
<dbReference type="Gene3D" id="3.30.450.20">
    <property type="entry name" value="PAS domain"/>
    <property type="match status" value="2"/>
</dbReference>
<sequence>MLQSLVVNALLLLAICWLFTFSLRHLAHHQPRLLQLVMGLCFGAACIIGMLVPFTLQSGLIFDARSVVLGIAALFGGPLTAAVAGVLAASYRVWLGGVGTYVGLLSIFIPILLGLVLRLAHERGHLPLRFLPLLAAGFIIHLPVVAVQALLPSGLGLIAVKTVALPFLLTLPLATAVLGLLLNDLAERARTEQALQRSEARLRAITRAMPDLLMVLDEDGRYLEVLTADSLLLYQEPHRLVGRLLHEVFDPEDADRFLAFIRLTLERNTPQRIRYSLQTLDGLRTFEGRAQRLETTEDERRAVVWCSRDITERDLAEQERRIAAIAFESQQGMFITDPQAYIIRVNRAFTLITGYSAEELIGQPARMLSSGSHDETFYAALWQQIKTTGSWEGEIWNRRRNGEVFPEWQTITAVRDDNGKVTHYIATVMDITQRKMAEERIHQLAFYDPLTNLPNRRLFLDRLQHALDASERSRHCGAVMFIDLDNFKMINDAGGHKAGDQFLRLVAERLQKAVRQSDTVARLGGDEFVVILEDLGQEPEEAIGQASRIGEKLLESLAAPYCIGERELSSSASIGVALFRGDEPGVDELISRADHCMYNAKMNGKNALSLACLDDPVASRSA</sequence>
<dbReference type="NCBIfam" id="TIGR00229">
    <property type="entry name" value="sensory_box"/>
    <property type="match status" value="2"/>
</dbReference>
<dbReference type="SMART" id="SM00086">
    <property type="entry name" value="PAC"/>
    <property type="match status" value="2"/>
</dbReference>
<dbReference type="SUPFAM" id="SSF55785">
    <property type="entry name" value="PYP-like sensor domain (PAS domain)"/>
    <property type="match status" value="2"/>
</dbReference>
<dbReference type="InterPro" id="IPR001610">
    <property type="entry name" value="PAC"/>
</dbReference>
<feature type="domain" description="PAS" evidence="10">
    <location>
        <begin position="318"/>
        <end position="363"/>
    </location>
</feature>
<dbReference type="PANTHER" id="PTHR46663:SF3">
    <property type="entry name" value="SLL0267 PROTEIN"/>
    <property type="match status" value="1"/>
</dbReference>
<dbReference type="InterPro" id="IPR013656">
    <property type="entry name" value="PAS_4"/>
</dbReference>
<dbReference type="PROSITE" id="PS50887">
    <property type="entry name" value="GGDEF"/>
    <property type="match status" value="1"/>
</dbReference>
<evidence type="ECO:0000256" key="5">
    <source>
        <dbReference type="ARBA" id="ARBA00022692"/>
    </source>
</evidence>